<reference evidence="9 10" key="1">
    <citation type="submission" date="2019-07" db="EMBL/GenBank/DDBJ databases">
        <title>Whole genome shotgun sequence of Acetobacter nitrogenifigens NBRC 105050.</title>
        <authorList>
            <person name="Hosoyama A."/>
            <person name="Uohara A."/>
            <person name="Ohji S."/>
            <person name="Ichikawa N."/>
        </authorList>
    </citation>
    <scope>NUCLEOTIDE SEQUENCE [LARGE SCALE GENOMIC DNA]</scope>
    <source>
        <strain evidence="9 10">NBRC 105050</strain>
    </source>
</reference>
<comment type="similarity">
    <text evidence="1">Belongs to the 'phage' integrase family.</text>
</comment>
<sequence length="528" mass="59015">MRGLKPIGRTYYARLLIPKDRQRDVGTAYGVKSGIVEERVRTTGTQDKREAIKRRDVVLAALTHEVNAKLTAAGLPPLHGEWKPDWLNEDVMISEAMEARQALRALSDVSDEKDEIDGWTSPRSREESNFRDLIIDRAAEMTEQGVSGVGEYVLRSIGVMTGTATPFSVVLDRWIKERRRDVSAAMVAMDNTSLRHFGNYLAISQGRGKPDDPVAFLRVQTIQQVPDVVTGEFSEWLTEQGLSPKTVSRIISPLKVLWDWAIHKKLIPRQNPWVGATSGLKKRAERERRAQAKKEREFHEAELIKLLTANPNEGHRGVWSWTAPLTDLMRIALLTGARENELCSLTVGRIVNRDGANGLLWGIEVTEEHAKTENSVRKVPLHPLLMPIIERRLRDAEATGEPDAVLFPECKPGGVGKKRGHVFSQRFTDLRRAVLGVESNGVVNFHSFRKSFGTFMRRAHLAGVSECQLSVAQKLLGHKPQTITEAVYMEDELQWAVCERAILGMVESGMPEGVREALGVTGEPVPGR</sequence>
<dbReference type="AlphaFoldDB" id="A0A511X6U1"/>
<dbReference type="InterPro" id="IPR002104">
    <property type="entry name" value="Integrase_catalytic"/>
</dbReference>
<dbReference type="InterPro" id="IPR011010">
    <property type="entry name" value="DNA_brk_join_enz"/>
</dbReference>
<evidence type="ECO:0008006" key="11">
    <source>
        <dbReference type="Google" id="ProtNLM"/>
    </source>
</evidence>
<evidence type="ECO:0000259" key="7">
    <source>
        <dbReference type="PROSITE" id="PS51898"/>
    </source>
</evidence>
<keyword evidence="6" id="KW-0175">Coiled coil</keyword>
<organism evidence="9 10">
    <name type="scientific">Acetobacter nitrogenifigens DSM 23921 = NBRC 105050</name>
    <dbReference type="NCBI Taxonomy" id="1120919"/>
    <lineage>
        <taxon>Bacteria</taxon>
        <taxon>Pseudomonadati</taxon>
        <taxon>Pseudomonadota</taxon>
        <taxon>Alphaproteobacteria</taxon>
        <taxon>Acetobacterales</taxon>
        <taxon>Acetobacteraceae</taxon>
        <taxon>Acetobacter</taxon>
    </lineage>
</organism>
<dbReference type="GO" id="GO:0006310">
    <property type="term" value="P:DNA recombination"/>
    <property type="evidence" value="ECO:0007669"/>
    <property type="project" value="UniProtKB-KW"/>
</dbReference>
<keyword evidence="4" id="KW-0233">DNA recombination</keyword>
<dbReference type="InterPro" id="IPR050090">
    <property type="entry name" value="Tyrosine_recombinase_XerCD"/>
</dbReference>
<evidence type="ECO:0000256" key="2">
    <source>
        <dbReference type="ARBA" id="ARBA00022908"/>
    </source>
</evidence>
<dbReference type="Gene3D" id="1.10.150.130">
    <property type="match status" value="1"/>
</dbReference>
<dbReference type="Proteomes" id="UP000321635">
    <property type="component" value="Unassembled WGS sequence"/>
</dbReference>
<evidence type="ECO:0000259" key="8">
    <source>
        <dbReference type="PROSITE" id="PS51900"/>
    </source>
</evidence>
<dbReference type="PROSITE" id="PS51898">
    <property type="entry name" value="TYR_RECOMBINASE"/>
    <property type="match status" value="1"/>
</dbReference>
<protein>
    <recommendedName>
        <fullName evidence="11">Tyr recombinase domain-containing protein</fullName>
    </recommendedName>
</protein>
<keyword evidence="10" id="KW-1185">Reference proteome</keyword>
<keyword evidence="3 5" id="KW-0238">DNA-binding</keyword>
<dbReference type="PANTHER" id="PTHR30349">
    <property type="entry name" value="PHAGE INTEGRASE-RELATED"/>
    <property type="match status" value="1"/>
</dbReference>
<feature type="coiled-coil region" evidence="6">
    <location>
        <begin position="282"/>
        <end position="309"/>
    </location>
</feature>
<dbReference type="PROSITE" id="PS51900">
    <property type="entry name" value="CB"/>
    <property type="match status" value="1"/>
</dbReference>
<dbReference type="GO" id="GO:0003677">
    <property type="term" value="F:DNA binding"/>
    <property type="evidence" value="ECO:0007669"/>
    <property type="project" value="UniProtKB-UniRule"/>
</dbReference>
<dbReference type="STRING" id="1120919.GCA_000429165_00570"/>
<dbReference type="SUPFAM" id="SSF56349">
    <property type="entry name" value="DNA breaking-rejoining enzymes"/>
    <property type="match status" value="1"/>
</dbReference>
<evidence type="ECO:0000256" key="6">
    <source>
        <dbReference type="SAM" id="Coils"/>
    </source>
</evidence>
<gene>
    <name evidence="9" type="ORF">ANI02nite_05500</name>
</gene>
<evidence type="ECO:0000313" key="9">
    <source>
        <dbReference type="EMBL" id="GEN58666.1"/>
    </source>
</evidence>
<dbReference type="Gene3D" id="1.10.443.10">
    <property type="entry name" value="Intergrase catalytic core"/>
    <property type="match status" value="1"/>
</dbReference>
<name>A0A511X6U1_9PROT</name>
<evidence type="ECO:0000256" key="3">
    <source>
        <dbReference type="ARBA" id="ARBA00023125"/>
    </source>
</evidence>
<feature type="domain" description="Tyr recombinase" evidence="7">
    <location>
        <begin position="293"/>
        <end position="502"/>
    </location>
</feature>
<feature type="domain" description="Core-binding (CB)" evidence="8">
    <location>
        <begin position="165"/>
        <end position="262"/>
    </location>
</feature>
<dbReference type="Pfam" id="PF00589">
    <property type="entry name" value="Phage_integrase"/>
    <property type="match status" value="1"/>
</dbReference>
<evidence type="ECO:0000313" key="10">
    <source>
        <dbReference type="Proteomes" id="UP000321635"/>
    </source>
</evidence>
<proteinExistence type="inferred from homology"/>
<dbReference type="InterPro" id="IPR010998">
    <property type="entry name" value="Integrase_recombinase_N"/>
</dbReference>
<dbReference type="PANTHER" id="PTHR30349:SF41">
    <property type="entry name" value="INTEGRASE_RECOMBINASE PROTEIN MJ0367-RELATED"/>
    <property type="match status" value="1"/>
</dbReference>
<dbReference type="InterPro" id="IPR044068">
    <property type="entry name" value="CB"/>
</dbReference>
<dbReference type="GO" id="GO:0015074">
    <property type="term" value="P:DNA integration"/>
    <property type="evidence" value="ECO:0007669"/>
    <property type="project" value="UniProtKB-KW"/>
</dbReference>
<dbReference type="EMBL" id="BJYF01000003">
    <property type="protein sequence ID" value="GEN58666.1"/>
    <property type="molecule type" value="Genomic_DNA"/>
</dbReference>
<evidence type="ECO:0000256" key="5">
    <source>
        <dbReference type="PROSITE-ProRule" id="PRU01248"/>
    </source>
</evidence>
<keyword evidence="2" id="KW-0229">DNA integration</keyword>
<dbReference type="InterPro" id="IPR013762">
    <property type="entry name" value="Integrase-like_cat_sf"/>
</dbReference>
<evidence type="ECO:0000256" key="1">
    <source>
        <dbReference type="ARBA" id="ARBA00008857"/>
    </source>
</evidence>
<comment type="caution">
    <text evidence="9">The sequence shown here is derived from an EMBL/GenBank/DDBJ whole genome shotgun (WGS) entry which is preliminary data.</text>
</comment>
<evidence type="ECO:0000256" key="4">
    <source>
        <dbReference type="ARBA" id="ARBA00023172"/>
    </source>
</evidence>
<dbReference type="RefSeq" id="WP_035376130.1">
    <property type="nucleotide sequence ID" value="NZ_AUBI01000002.1"/>
</dbReference>
<accession>A0A511X6U1</accession>